<organism evidence="2 3">
    <name type="scientific">Mesorhizobium australicum</name>
    <dbReference type="NCBI Taxonomy" id="536018"/>
    <lineage>
        <taxon>Bacteria</taxon>
        <taxon>Pseudomonadati</taxon>
        <taxon>Pseudomonadota</taxon>
        <taxon>Alphaproteobacteria</taxon>
        <taxon>Hyphomicrobiales</taxon>
        <taxon>Phyllobacteriaceae</taxon>
        <taxon>Mesorhizobium</taxon>
    </lineage>
</organism>
<keyword evidence="3" id="KW-1185">Reference proteome</keyword>
<protein>
    <recommendedName>
        <fullName evidence="1">N,N-dimethylformamidase alpha subunit domain-containing protein</fullName>
    </recommendedName>
</protein>
<evidence type="ECO:0000259" key="1">
    <source>
        <dbReference type="Pfam" id="PF26354"/>
    </source>
</evidence>
<dbReference type="RefSeq" id="WP_085462550.1">
    <property type="nucleotide sequence ID" value="NZ_FXBL01000003.1"/>
</dbReference>
<sequence length="102" mass="11984">MSAYKIDPADKHLVEEFRANPVGQHSPDLQRLLNLFRGSASEGKYVLYCTKPHEEWILAQLPGRRGEPFKLHHDKVFHSQEEAEWAIFKLRWFDHTGEQLDD</sequence>
<dbReference type="EMBL" id="FXBL01000003">
    <property type="protein sequence ID" value="SMH26491.1"/>
    <property type="molecule type" value="Genomic_DNA"/>
</dbReference>
<name>A0A1X7MQ66_9HYPH</name>
<dbReference type="AlphaFoldDB" id="A0A1X7MQ66"/>
<evidence type="ECO:0000313" key="3">
    <source>
        <dbReference type="Proteomes" id="UP000193083"/>
    </source>
</evidence>
<dbReference type="InterPro" id="IPR058713">
    <property type="entry name" value="DMF_alpha_dom"/>
</dbReference>
<reference evidence="2 3" key="1">
    <citation type="submission" date="2017-04" db="EMBL/GenBank/DDBJ databases">
        <authorList>
            <person name="Afonso C.L."/>
            <person name="Miller P.J."/>
            <person name="Scott M.A."/>
            <person name="Spackman E."/>
            <person name="Goraichik I."/>
            <person name="Dimitrov K.M."/>
            <person name="Suarez D.L."/>
            <person name="Swayne D.E."/>
        </authorList>
    </citation>
    <scope>NUCLEOTIDE SEQUENCE [LARGE SCALE GENOMIC DNA]</scope>
    <source>
        <strain evidence="2 3">B5P</strain>
    </source>
</reference>
<evidence type="ECO:0000313" key="2">
    <source>
        <dbReference type="EMBL" id="SMH26491.1"/>
    </source>
</evidence>
<accession>A0A1X7MQ66</accession>
<dbReference type="OrthoDB" id="7068805at2"/>
<dbReference type="Proteomes" id="UP000193083">
    <property type="component" value="Unassembled WGS sequence"/>
</dbReference>
<proteinExistence type="predicted"/>
<dbReference type="Pfam" id="PF26354">
    <property type="entry name" value="DMF_alpha"/>
    <property type="match status" value="1"/>
</dbReference>
<gene>
    <name evidence="2" type="ORF">SAMN02982922_0276</name>
</gene>
<feature type="domain" description="N,N-dimethylformamidase alpha subunit" evidence="1">
    <location>
        <begin position="10"/>
        <end position="96"/>
    </location>
</feature>